<evidence type="ECO:0000313" key="3">
    <source>
        <dbReference type="Proteomes" id="UP000054630"/>
    </source>
</evidence>
<dbReference type="EMBL" id="JYDL01000187">
    <property type="protein sequence ID" value="KRX13696.1"/>
    <property type="molecule type" value="Genomic_DNA"/>
</dbReference>
<accession>A0A0V0RH21</accession>
<dbReference type="Proteomes" id="UP000054630">
    <property type="component" value="Unassembled WGS sequence"/>
</dbReference>
<name>A0A0V0RH21_9BILA</name>
<comment type="caution">
    <text evidence="2">The sequence shown here is derived from an EMBL/GenBank/DDBJ whole genome shotgun (WGS) entry which is preliminary data.</text>
</comment>
<keyword evidence="3" id="KW-1185">Reference proteome</keyword>
<dbReference type="AlphaFoldDB" id="A0A0V0RH21"/>
<protein>
    <submittedName>
        <fullName evidence="2">Uncharacterized protein</fullName>
    </submittedName>
</protein>
<evidence type="ECO:0000313" key="2">
    <source>
        <dbReference type="EMBL" id="KRX13696.1"/>
    </source>
</evidence>
<sequence>MTANGCGTSVGVGWPLLARFFRRGGVLGGSWSGKSIGGRNGNARTGGMNINGGGGGGGGPRSNGAKVGLGGKNGGLNKWE</sequence>
<feature type="compositionally biased region" description="Gly residues" evidence="1">
    <location>
        <begin position="49"/>
        <end position="74"/>
    </location>
</feature>
<proteinExistence type="predicted"/>
<dbReference type="OrthoDB" id="10391616at2759"/>
<gene>
    <name evidence="2" type="ORF">T07_14833</name>
</gene>
<feature type="compositionally biased region" description="Gly residues" evidence="1">
    <location>
        <begin position="31"/>
        <end position="40"/>
    </location>
</feature>
<organism evidence="2 3">
    <name type="scientific">Trichinella nelsoni</name>
    <dbReference type="NCBI Taxonomy" id="6336"/>
    <lineage>
        <taxon>Eukaryota</taxon>
        <taxon>Metazoa</taxon>
        <taxon>Ecdysozoa</taxon>
        <taxon>Nematoda</taxon>
        <taxon>Enoplea</taxon>
        <taxon>Dorylaimia</taxon>
        <taxon>Trichinellida</taxon>
        <taxon>Trichinellidae</taxon>
        <taxon>Trichinella</taxon>
    </lineage>
</organism>
<reference evidence="2 3" key="1">
    <citation type="submission" date="2015-01" db="EMBL/GenBank/DDBJ databases">
        <title>Evolution of Trichinella species and genotypes.</title>
        <authorList>
            <person name="Korhonen P.K."/>
            <person name="Edoardo P."/>
            <person name="Giuseppe L.R."/>
            <person name="Gasser R.B."/>
        </authorList>
    </citation>
    <scope>NUCLEOTIDE SEQUENCE [LARGE SCALE GENOMIC DNA]</scope>
    <source>
        <strain evidence="2">ISS37</strain>
    </source>
</reference>
<evidence type="ECO:0000256" key="1">
    <source>
        <dbReference type="SAM" id="MobiDB-lite"/>
    </source>
</evidence>
<feature type="region of interest" description="Disordered" evidence="1">
    <location>
        <begin position="31"/>
        <end position="80"/>
    </location>
</feature>